<dbReference type="GO" id="GO:0007154">
    <property type="term" value="P:cell communication"/>
    <property type="evidence" value="ECO:0007669"/>
    <property type="project" value="InterPro"/>
</dbReference>
<dbReference type="SUPFAM" id="SSF49265">
    <property type="entry name" value="Fibronectin type III"/>
    <property type="match status" value="1"/>
</dbReference>
<sequence>MGLRARVGMVLAVLLVVPAVIATSAGAVATYEAPGCGSTLADPAIGDLCPATGYLDYDVFVSGDIGSGALVSIDTSIPACQEQDTLTGVFTPSVCYYGISYDVDYDTCAYLDSYDSGTDRTPTWLGRASWSCDYPAATGQGDPGSLLWTALGNAGYQLGMHDCHGRFDGQYVYGGAAGTDQVWAERGPRLEECLYQRADTAPNGVENRPDGLFGPTWIQGAASLLVQEEDGSDGARTARFWLPVDGEERDRAPVAGFDQSRAEDGVTVTYDDTSRAQWGHRLTYDWTFQVVDAGGSEYRDYATSHEAEPVVSYDEGDYALASLTVTDQTNGSRHAIEHSMRLYRGSGGGGGGDLPIVTVEATDPTAREPSDTGTWTLSRTTTIGGELAVNVSSSGTGRPGTDYATLPTTVTFPAQEKTVDVLLIPIDDHEAERAQRVTLTVEQGNGYAVGQPEADDVRLLSDDRVPGPPGIDRVVTKKKGHRAVLTLAPGRAGSAPTTRYQATCTSPSGPHRTSSSKRPTVVVATLKKGARYRCTAWARNLVGRSAESKQSRRFTAR</sequence>
<proteinExistence type="predicted"/>
<dbReference type="Gene3D" id="2.60.40.10">
    <property type="entry name" value="Immunoglobulins"/>
    <property type="match status" value="2"/>
</dbReference>
<protein>
    <recommendedName>
        <fullName evidence="7">Fibronectin type-III domain-containing protein</fullName>
    </recommendedName>
</protein>
<feature type="signal peptide" evidence="6">
    <location>
        <begin position="1"/>
        <end position="29"/>
    </location>
</feature>
<dbReference type="InterPro" id="IPR036116">
    <property type="entry name" value="FN3_sf"/>
</dbReference>
<dbReference type="AlphaFoldDB" id="A0A930UZ23"/>
<dbReference type="GO" id="GO:0000272">
    <property type="term" value="P:polysaccharide catabolic process"/>
    <property type="evidence" value="ECO:0007669"/>
    <property type="project" value="UniProtKB-KW"/>
</dbReference>
<feature type="chain" id="PRO_5038679880" description="Fibronectin type-III domain-containing protein" evidence="6">
    <location>
        <begin position="30"/>
        <end position="557"/>
    </location>
</feature>
<evidence type="ECO:0000256" key="2">
    <source>
        <dbReference type="ARBA" id="ARBA00022737"/>
    </source>
</evidence>
<evidence type="ECO:0000256" key="6">
    <source>
        <dbReference type="SAM" id="SignalP"/>
    </source>
</evidence>
<evidence type="ECO:0000256" key="1">
    <source>
        <dbReference type="ARBA" id="ARBA00022729"/>
    </source>
</evidence>
<evidence type="ECO:0000313" key="8">
    <source>
        <dbReference type="EMBL" id="MBF4160204.1"/>
    </source>
</evidence>
<dbReference type="InterPro" id="IPR013783">
    <property type="entry name" value="Ig-like_fold"/>
</dbReference>
<dbReference type="GO" id="GO:0016020">
    <property type="term" value="C:membrane"/>
    <property type="evidence" value="ECO:0007669"/>
    <property type="project" value="InterPro"/>
</dbReference>
<gene>
    <name evidence="8" type="ORF">ISG29_00765</name>
</gene>
<dbReference type="RefSeq" id="WP_194501467.1">
    <property type="nucleotide sequence ID" value="NZ_JADIVZ010000001.1"/>
</dbReference>
<evidence type="ECO:0000313" key="9">
    <source>
        <dbReference type="Proteomes" id="UP000656804"/>
    </source>
</evidence>
<dbReference type="InterPro" id="IPR003961">
    <property type="entry name" value="FN3_dom"/>
</dbReference>
<dbReference type="Gene3D" id="2.60.40.2030">
    <property type="match status" value="1"/>
</dbReference>
<evidence type="ECO:0000256" key="3">
    <source>
        <dbReference type="ARBA" id="ARBA00022837"/>
    </source>
</evidence>
<keyword evidence="9" id="KW-1185">Reference proteome</keyword>
<dbReference type="PROSITE" id="PS50853">
    <property type="entry name" value="FN3"/>
    <property type="match status" value="1"/>
</dbReference>
<dbReference type="EMBL" id="JADIVZ010000001">
    <property type="protein sequence ID" value="MBF4160204.1"/>
    <property type="molecule type" value="Genomic_DNA"/>
</dbReference>
<dbReference type="SUPFAM" id="SSF141072">
    <property type="entry name" value="CalX-like"/>
    <property type="match status" value="1"/>
</dbReference>
<keyword evidence="4" id="KW-0326">Glycosidase</keyword>
<comment type="caution">
    <text evidence="8">The sequence shown here is derived from an EMBL/GenBank/DDBJ whole genome shotgun (WGS) entry which is preliminary data.</text>
</comment>
<dbReference type="Pfam" id="PF03160">
    <property type="entry name" value="Calx-beta"/>
    <property type="match status" value="1"/>
</dbReference>
<dbReference type="InterPro" id="IPR038081">
    <property type="entry name" value="CalX-like_sf"/>
</dbReference>
<feature type="domain" description="Fibronectin type-III" evidence="7">
    <location>
        <begin position="468"/>
        <end position="557"/>
    </location>
</feature>
<keyword evidence="3" id="KW-0106">Calcium</keyword>
<name>A0A930UZ23_9ACTN</name>
<keyword evidence="5" id="KW-0624">Polysaccharide degradation</keyword>
<dbReference type="InterPro" id="IPR003644">
    <property type="entry name" value="Calx_beta"/>
</dbReference>
<evidence type="ECO:0000256" key="5">
    <source>
        <dbReference type="ARBA" id="ARBA00023326"/>
    </source>
</evidence>
<evidence type="ECO:0000259" key="7">
    <source>
        <dbReference type="PROSITE" id="PS50853"/>
    </source>
</evidence>
<accession>A0A930UZ23</accession>
<keyword evidence="1 6" id="KW-0732">Signal</keyword>
<dbReference type="GO" id="GO:0016798">
    <property type="term" value="F:hydrolase activity, acting on glycosyl bonds"/>
    <property type="evidence" value="ECO:0007669"/>
    <property type="project" value="UniProtKB-KW"/>
</dbReference>
<dbReference type="Proteomes" id="UP000656804">
    <property type="component" value="Unassembled WGS sequence"/>
</dbReference>
<reference evidence="8" key="1">
    <citation type="submission" date="2020-11" db="EMBL/GenBank/DDBJ databases">
        <title>Nocardioides sp. CBS4Y-1, whole genome shotgun sequence.</title>
        <authorList>
            <person name="Tuo L."/>
        </authorList>
    </citation>
    <scope>NUCLEOTIDE SEQUENCE</scope>
    <source>
        <strain evidence="8">CBS4Y-1</strain>
    </source>
</reference>
<organism evidence="8 9">
    <name type="scientific">Nocardioides acrostichi</name>
    <dbReference type="NCBI Taxonomy" id="2784339"/>
    <lineage>
        <taxon>Bacteria</taxon>
        <taxon>Bacillati</taxon>
        <taxon>Actinomycetota</taxon>
        <taxon>Actinomycetes</taxon>
        <taxon>Propionibacteriales</taxon>
        <taxon>Nocardioidaceae</taxon>
        <taxon>Nocardioides</taxon>
    </lineage>
</organism>
<evidence type="ECO:0000256" key="4">
    <source>
        <dbReference type="ARBA" id="ARBA00023295"/>
    </source>
</evidence>
<keyword evidence="2" id="KW-0677">Repeat</keyword>
<keyword evidence="4" id="KW-0378">Hydrolase</keyword>
<keyword evidence="5" id="KW-0119">Carbohydrate metabolism</keyword>